<dbReference type="Proteomes" id="UP000441399">
    <property type="component" value="Unassembled WGS sequence"/>
</dbReference>
<proteinExistence type="inferred from homology"/>
<dbReference type="EMBL" id="CACSIO010000012">
    <property type="protein sequence ID" value="CAA0105389.1"/>
    <property type="molecule type" value="Genomic_DNA"/>
</dbReference>
<evidence type="ECO:0000256" key="1">
    <source>
        <dbReference type="ARBA" id="ARBA00005367"/>
    </source>
</evidence>
<evidence type="ECO:0000313" key="3">
    <source>
        <dbReference type="Proteomes" id="UP000441399"/>
    </source>
</evidence>
<sequence>MEYTFTRDAFGEIQTEFSMGHEVIGDWLVSCMRAPHNIDQIIVLANELLSRTRSQYCDEYAGFELFMDHDEVRLQASTVEHASFDDSNAEDMSVFDDEQQTECGLDDFIAMLGSWQAFIASL</sequence>
<comment type="similarity">
    <text evidence="1">Belongs to the UPF0231 family.</text>
</comment>
<protein>
    <submittedName>
        <fullName evidence="2">Uncharacterized protein</fullName>
    </submittedName>
</protein>
<reference evidence="2 3" key="1">
    <citation type="submission" date="2019-11" db="EMBL/GenBank/DDBJ databases">
        <authorList>
            <person name="Holert J."/>
        </authorList>
    </citation>
    <scope>NUCLEOTIDE SEQUENCE [LARGE SCALE GENOMIC DNA]</scope>
    <source>
        <strain evidence="2">SB11_3</strain>
    </source>
</reference>
<evidence type="ECO:0000313" key="2">
    <source>
        <dbReference type="EMBL" id="CAA0105389.1"/>
    </source>
</evidence>
<dbReference type="Pfam" id="PF06062">
    <property type="entry name" value="UPF0231"/>
    <property type="match status" value="1"/>
</dbReference>
<dbReference type="OrthoDB" id="5739292at2"/>
<organism evidence="2 3">
    <name type="scientific">BD1-7 clade bacterium</name>
    <dbReference type="NCBI Taxonomy" id="2029982"/>
    <lineage>
        <taxon>Bacteria</taxon>
        <taxon>Pseudomonadati</taxon>
        <taxon>Pseudomonadota</taxon>
        <taxon>Gammaproteobacteria</taxon>
        <taxon>Cellvibrionales</taxon>
        <taxon>Spongiibacteraceae</taxon>
        <taxon>BD1-7 clade</taxon>
    </lineage>
</organism>
<dbReference type="AlphaFoldDB" id="A0A5S9PMP0"/>
<name>A0A5S9PMP0_9GAMM</name>
<accession>A0A5S9PMP0</accession>
<gene>
    <name evidence="2" type="ORF">OPDIPICF_00955</name>
</gene>
<keyword evidence="3" id="KW-1185">Reference proteome</keyword>
<dbReference type="InterPro" id="IPR008249">
    <property type="entry name" value="UPF0231"/>
</dbReference>